<feature type="domain" description="Carboxylesterase type B" evidence="6">
    <location>
        <begin position="148"/>
        <end position="659"/>
    </location>
</feature>
<dbReference type="EMBL" id="JARAKH010000003">
    <property type="protein sequence ID" value="KAK8405829.1"/>
    <property type="molecule type" value="Genomic_DNA"/>
</dbReference>
<keyword evidence="2" id="KW-0719">Serine esterase</keyword>
<keyword evidence="8" id="KW-1185">Reference proteome</keyword>
<keyword evidence="5" id="KW-1133">Transmembrane helix</keyword>
<protein>
    <recommendedName>
        <fullName evidence="6">Carboxylesterase type B domain-containing protein</fullName>
    </recommendedName>
</protein>
<evidence type="ECO:0000313" key="8">
    <source>
        <dbReference type="Proteomes" id="UP001487740"/>
    </source>
</evidence>
<sequence length="723" mass="80484">MVPVNKLVVHNVTASREPLTCSAPDHSHRRHLTVDAATSPFIVSVQARPNQERGETVATYTPSEMRCLLVALVVGAAGVLGNSVPPLATHVRADTPSNDPPEVPQVNWGLQGAVSEELWEQFTVRGMNDNPPIIVHDSLNGASEPVTLIGKHMKTIKDRPIFAFQGIMYGEEMSGELRFKKTVPKEPYWGNDSELYLNHLGEMCPQKSMIGGVPGGKEDCLSLNVYTPYLPDGKRLLPVMFFIHGGAFISGDSSLYLPTKLLDHDVILVVIHYRLGNLGFFSLDNDDAPGNAGLWDQITALQWVQDNIEGFGGDKTKVTIFGESAGAASVGYLLLLPEAAGLFRGVIGESGSALEHWSHDPDPITSAEVIGEYNKCPTDNHTALYECMRDMDADILSINMAHFVGQDRKNGQMGFRGAAPVTQSSNVRERLVVKHPIDYLKDGNFSDVPLIIGTNKHEGSFVLTIMYTEFLRPNNKLEDTEYLKNDMMIDFLNCFGVQDYTNGISEAIQDSFISGLDAGDFNNSAPGYVDAAGVFFLKAGGWQTAKLHAKYGSSDTYYYSFDFESDDTMFRWLFMGLTDVPYRTGVTHSDEMLYIFSFPGQLEDQQLIVKDRMVKMWTNFAIYGNPTPDEESGWKDLDIPKWLPVKVGDHKYMLVQDECTVETEFPDRWHIALQEDGNLPRQPTLDEYNDLEDERDAFFITMIVFIIAFVCAAGYAVFVFCKK</sequence>
<comment type="caution">
    <text evidence="7">The sequence shown here is derived from an EMBL/GenBank/DDBJ whole genome shotgun (WGS) entry which is preliminary data.</text>
</comment>
<proteinExistence type="inferred from homology"/>
<dbReference type="SUPFAM" id="SSF53474">
    <property type="entry name" value="alpha/beta-Hydrolases"/>
    <property type="match status" value="1"/>
</dbReference>
<dbReference type="Gene3D" id="3.40.50.1820">
    <property type="entry name" value="alpha/beta hydrolase"/>
    <property type="match status" value="1"/>
</dbReference>
<dbReference type="Pfam" id="PF00135">
    <property type="entry name" value="COesterase"/>
    <property type="match status" value="1"/>
</dbReference>
<dbReference type="InterPro" id="IPR019826">
    <property type="entry name" value="Carboxylesterase_B_AS"/>
</dbReference>
<dbReference type="Proteomes" id="UP001487740">
    <property type="component" value="Unassembled WGS sequence"/>
</dbReference>
<evidence type="ECO:0000256" key="3">
    <source>
        <dbReference type="ARBA" id="ARBA00022801"/>
    </source>
</evidence>
<dbReference type="PROSITE" id="PS00122">
    <property type="entry name" value="CARBOXYLESTERASE_B_1"/>
    <property type="match status" value="1"/>
</dbReference>
<dbReference type="InterPro" id="IPR029058">
    <property type="entry name" value="AB_hydrolase_fold"/>
</dbReference>
<feature type="transmembrane region" description="Helical" evidence="5">
    <location>
        <begin position="697"/>
        <end position="721"/>
    </location>
</feature>
<dbReference type="GO" id="GO:0052689">
    <property type="term" value="F:carboxylic ester hydrolase activity"/>
    <property type="evidence" value="ECO:0007669"/>
    <property type="project" value="UniProtKB-KW"/>
</dbReference>
<organism evidence="7 8">
    <name type="scientific">Scylla paramamosain</name>
    <name type="common">Mud crab</name>
    <dbReference type="NCBI Taxonomy" id="85552"/>
    <lineage>
        <taxon>Eukaryota</taxon>
        <taxon>Metazoa</taxon>
        <taxon>Ecdysozoa</taxon>
        <taxon>Arthropoda</taxon>
        <taxon>Crustacea</taxon>
        <taxon>Multicrustacea</taxon>
        <taxon>Malacostraca</taxon>
        <taxon>Eumalacostraca</taxon>
        <taxon>Eucarida</taxon>
        <taxon>Decapoda</taxon>
        <taxon>Pleocyemata</taxon>
        <taxon>Brachyura</taxon>
        <taxon>Eubrachyura</taxon>
        <taxon>Portunoidea</taxon>
        <taxon>Portunidae</taxon>
        <taxon>Portuninae</taxon>
        <taxon>Scylla</taxon>
    </lineage>
</organism>
<keyword evidence="4" id="KW-0325">Glycoprotein</keyword>
<evidence type="ECO:0000313" key="7">
    <source>
        <dbReference type="EMBL" id="KAK8405829.1"/>
    </source>
</evidence>
<evidence type="ECO:0000256" key="5">
    <source>
        <dbReference type="SAM" id="Phobius"/>
    </source>
</evidence>
<evidence type="ECO:0000256" key="2">
    <source>
        <dbReference type="ARBA" id="ARBA00022487"/>
    </source>
</evidence>
<accession>A0AAW0V0H4</accession>
<keyword evidence="5" id="KW-0472">Membrane</keyword>
<evidence type="ECO:0000256" key="4">
    <source>
        <dbReference type="ARBA" id="ARBA00023180"/>
    </source>
</evidence>
<dbReference type="PANTHER" id="PTHR43142">
    <property type="entry name" value="CARBOXYLIC ESTER HYDROLASE"/>
    <property type="match status" value="1"/>
</dbReference>
<keyword evidence="3" id="KW-0378">Hydrolase</keyword>
<dbReference type="PANTHER" id="PTHR43142:SF1">
    <property type="entry name" value="CARBOXYLIC ESTER HYDROLASE"/>
    <property type="match status" value="1"/>
</dbReference>
<evidence type="ECO:0000259" key="6">
    <source>
        <dbReference type="Pfam" id="PF00135"/>
    </source>
</evidence>
<keyword evidence="5" id="KW-0812">Transmembrane</keyword>
<dbReference type="AlphaFoldDB" id="A0AAW0V0H4"/>
<dbReference type="InterPro" id="IPR002018">
    <property type="entry name" value="CarbesteraseB"/>
</dbReference>
<comment type="similarity">
    <text evidence="1">Belongs to the type-B carboxylesterase/lipase family.</text>
</comment>
<name>A0AAW0V0H4_SCYPA</name>
<evidence type="ECO:0000256" key="1">
    <source>
        <dbReference type="ARBA" id="ARBA00005964"/>
    </source>
</evidence>
<reference evidence="7 8" key="1">
    <citation type="submission" date="2023-03" db="EMBL/GenBank/DDBJ databases">
        <title>High-quality genome of Scylla paramamosain provides insights in environmental adaptation.</title>
        <authorList>
            <person name="Zhang L."/>
        </authorList>
    </citation>
    <scope>NUCLEOTIDE SEQUENCE [LARGE SCALE GENOMIC DNA]</scope>
    <source>
        <strain evidence="7">LZ_2023a</strain>
        <tissue evidence="7">Muscle</tissue>
    </source>
</reference>
<gene>
    <name evidence="7" type="ORF">O3P69_001950</name>
</gene>